<keyword evidence="2" id="KW-0418">Kinase</keyword>
<dbReference type="EMBL" id="LUGH01000102">
    <property type="protein sequence ID" value="OBZ89316.1"/>
    <property type="molecule type" value="Genomic_DNA"/>
</dbReference>
<dbReference type="OrthoDB" id="10267235at2759"/>
<sequence>MSTTTETRPGLSTLLKSKIGKLHHAPKRIASSSRSKSSPALLVAAHELRAKPIPSCQTMLDLSILNEEELIQTVSHLIHQLFSISDSNLKLQRVSGALTNAVFFVTLSNKKRMLLRVYGVGCDQILDRNKELDWLSRLSALHIGPRLLGIFGNGRFEEYLPSTTLTPNEIRTPTISQQIASRLKQLHSIVDTYPRTSEPLEVWANIDKWRAEQIESELNLIQLRQEIESCKAVLNQSNSPTVFAHNDTQYGNILKINGTGELVVIDFEYAGYNPRAMDIVNHFCEWMYDYHSQSPSTMHLDQYPSREEQARFLASYLDTEDQDQIEALMSEVAAWKMACHLFWALWGFVQASQSEIDFDYFHYSIQRLQAFRSELKRF</sequence>
<dbReference type="CDD" id="cd05157">
    <property type="entry name" value="ETNK_euk"/>
    <property type="match status" value="1"/>
</dbReference>
<dbReference type="SUPFAM" id="SSF56112">
    <property type="entry name" value="Protein kinase-like (PK-like)"/>
    <property type="match status" value="1"/>
</dbReference>
<dbReference type="GO" id="GO:0006646">
    <property type="term" value="P:phosphatidylethanolamine biosynthetic process"/>
    <property type="evidence" value="ECO:0007669"/>
    <property type="project" value="TreeGrafter"/>
</dbReference>
<dbReference type="GO" id="GO:0004305">
    <property type="term" value="F:ethanolamine kinase activity"/>
    <property type="evidence" value="ECO:0007669"/>
    <property type="project" value="TreeGrafter"/>
</dbReference>
<protein>
    <submittedName>
        <fullName evidence="2">Putative choline kinase 2</fullName>
    </submittedName>
</protein>
<reference evidence="2 3" key="1">
    <citation type="submission" date="2016-03" db="EMBL/GenBank/DDBJ databases">
        <title>Choanephora cucurbitarum.</title>
        <authorList>
            <person name="Min B."/>
            <person name="Park H."/>
            <person name="Park J.-H."/>
            <person name="Shin H.-D."/>
            <person name="Choi I.-G."/>
        </authorList>
    </citation>
    <scope>NUCLEOTIDE SEQUENCE [LARGE SCALE GENOMIC DNA]</scope>
    <source>
        <strain evidence="2 3">KUS-F28377</strain>
    </source>
</reference>
<dbReference type="FunCoup" id="A0A1C7NLH5">
    <property type="interactions" value="409"/>
</dbReference>
<dbReference type="AlphaFoldDB" id="A0A1C7NLH5"/>
<name>A0A1C7NLH5_9FUNG</name>
<accession>A0A1C7NLH5</accession>
<dbReference type="STRING" id="101091.A0A1C7NLH5"/>
<dbReference type="InParanoid" id="A0A1C7NLH5"/>
<dbReference type="PANTHER" id="PTHR22603">
    <property type="entry name" value="CHOLINE/ETHANOALAMINE KINASE"/>
    <property type="match status" value="1"/>
</dbReference>
<dbReference type="Gene3D" id="3.90.1200.10">
    <property type="match status" value="1"/>
</dbReference>
<dbReference type="InterPro" id="IPR011009">
    <property type="entry name" value="Kinase-like_dom_sf"/>
</dbReference>
<dbReference type="PANTHER" id="PTHR22603:SF93">
    <property type="entry name" value="RE24176P"/>
    <property type="match status" value="1"/>
</dbReference>
<comment type="similarity">
    <text evidence="1">Belongs to the choline/ethanolamine kinase family.</text>
</comment>
<dbReference type="GO" id="GO:0005737">
    <property type="term" value="C:cytoplasm"/>
    <property type="evidence" value="ECO:0007669"/>
    <property type="project" value="TreeGrafter"/>
</dbReference>
<gene>
    <name evidence="2" type="ORF">A0J61_02640</name>
</gene>
<evidence type="ECO:0000313" key="2">
    <source>
        <dbReference type="EMBL" id="OBZ89316.1"/>
    </source>
</evidence>
<dbReference type="Pfam" id="PF01633">
    <property type="entry name" value="Choline_kinase"/>
    <property type="match status" value="1"/>
</dbReference>
<comment type="caution">
    <text evidence="2">The sequence shown here is derived from an EMBL/GenBank/DDBJ whole genome shotgun (WGS) entry which is preliminary data.</text>
</comment>
<keyword evidence="2" id="KW-0808">Transferase</keyword>
<organism evidence="2 3">
    <name type="scientific">Choanephora cucurbitarum</name>
    <dbReference type="NCBI Taxonomy" id="101091"/>
    <lineage>
        <taxon>Eukaryota</taxon>
        <taxon>Fungi</taxon>
        <taxon>Fungi incertae sedis</taxon>
        <taxon>Mucoromycota</taxon>
        <taxon>Mucoromycotina</taxon>
        <taxon>Mucoromycetes</taxon>
        <taxon>Mucorales</taxon>
        <taxon>Mucorineae</taxon>
        <taxon>Choanephoraceae</taxon>
        <taxon>Choanephoroideae</taxon>
        <taxon>Choanephora</taxon>
    </lineage>
</organism>
<keyword evidence="3" id="KW-1185">Reference proteome</keyword>
<evidence type="ECO:0000256" key="1">
    <source>
        <dbReference type="ARBA" id="ARBA00038211"/>
    </source>
</evidence>
<dbReference type="Gene3D" id="3.30.200.20">
    <property type="entry name" value="Phosphorylase Kinase, domain 1"/>
    <property type="match status" value="1"/>
</dbReference>
<evidence type="ECO:0000313" key="3">
    <source>
        <dbReference type="Proteomes" id="UP000093000"/>
    </source>
</evidence>
<dbReference type="Proteomes" id="UP000093000">
    <property type="component" value="Unassembled WGS sequence"/>
</dbReference>
<dbReference type="GO" id="GO:0004103">
    <property type="term" value="F:choline kinase activity"/>
    <property type="evidence" value="ECO:0007669"/>
    <property type="project" value="TreeGrafter"/>
</dbReference>
<proteinExistence type="inferred from homology"/>